<gene>
    <name evidence="1" type="ORF">M9H77_32660</name>
</gene>
<comment type="caution">
    <text evidence="1">The sequence shown here is derived from an EMBL/GenBank/DDBJ whole genome shotgun (WGS) entry which is preliminary data.</text>
</comment>
<protein>
    <submittedName>
        <fullName evidence="1">Uncharacterized protein</fullName>
    </submittedName>
</protein>
<reference evidence="2" key="1">
    <citation type="journal article" date="2023" name="Nat. Plants">
        <title>Single-cell RNA sequencing provides a high-resolution roadmap for understanding the multicellular compartmentation of specialized metabolism.</title>
        <authorList>
            <person name="Sun S."/>
            <person name="Shen X."/>
            <person name="Li Y."/>
            <person name="Li Y."/>
            <person name="Wang S."/>
            <person name="Li R."/>
            <person name="Zhang H."/>
            <person name="Shen G."/>
            <person name="Guo B."/>
            <person name="Wei J."/>
            <person name="Xu J."/>
            <person name="St-Pierre B."/>
            <person name="Chen S."/>
            <person name="Sun C."/>
        </authorList>
    </citation>
    <scope>NUCLEOTIDE SEQUENCE [LARGE SCALE GENOMIC DNA]</scope>
</reference>
<name>A0ACC0A622_CATRO</name>
<sequence length="229" mass="25972">MVGNRTQASFVLRTMRSNYYGRATSQPNPTRSPKRSLKKFNKKSISGAFFTKPKRFRTRPADANHRRPESEPDTEKEHIDQRNFDYAKDEEQTEEETTARDREPVAINGNDIQKAIEVIERDSLAIAQSYNSLFASLRSALSQVTGTSIDHMSCFGDAAGRLQECALDATTKGNRLNEEMKRVPDLAIKLICSMQFIPVVFISLMHYRKELRRAVDALDSAVNTTVRLP</sequence>
<proteinExistence type="predicted"/>
<evidence type="ECO:0000313" key="1">
    <source>
        <dbReference type="EMBL" id="KAI5655473.1"/>
    </source>
</evidence>
<keyword evidence="2" id="KW-1185">Reference proteome</keyword>
<evidence type="ECO:0000313" key="2">
    <source>
        <dbReference type="Proteomes" id="UP001060085"/>
    </source>
</evidence>
<dbReference type="Proteomes" id="UP001060085">
    <property type="component" value="Linkage Group LG07"/>
</dbReference>
<organism evidence="1 2">
    <name type="scientific">Catharanthus roseus</name>
    <name type="common">Madagascar periwinkle</name>
    <name type="synonym">Vinca rosea</name>
    <dbReference type="NCBI Taxonomy" id="4058"/>
    <lineage>
        <taxon>Eukaryota</taxon>
        <taxon>Viridiplantae</taxon>
        <taxon>Streptophyta</taxon>
        <taxon>Embryophyta</taxon>
        <taxon>Tracheophyta</taxon>
        <taxon>Spermatophyta</taxon>
        <taxon>Magnoliopsida</taxon>
        <taxon>eudicotyledons</taxon>
        <taxon>Gunneridae</taxon>
        <taxon>Pentapetalae</taxon>
        <taxon>asterids</taxon>
        <taxon>lamiids</taxon>
        <taxon>Gentianales</taxon>
        <taxon>Apocynaceae</taxon>
        <taxon>Rauvolfioideae</taxon>
        <taxon>Vinceae</taxon>
        <taxon>Catharanthinae</taxon>
        <taxon>Catharanthus</taxon>
    </lineage>
</organism>
<dbReference type="EMBL" id="CM044707">
    <property type="protein sequence ID" value="KAI5655473.1"/>
    <property type="molecule type" value="Genomic_DNA"/>
</dbReference>
<accession>A0ACC0A622</accession>